<evidence type="ECO:0000256" key="1">
    <source>
        <dbReference type="ARBA" id="ARBA00023125"/>
    </source>
</evidence>
<dbReference type="Proteomes" id="UP000630528">
    <property type="component" value="Unassembled WGS sequence"/>
</dbReference>
<evidence type="ECO:0000313" key="5">
    <source>
        <dbReference type="EMBL" id="MBK6007326.1"/>
    </source>
</evidence>
<organism evidence="5 6">
    <name type="scientific">Ramlibacter ginsenosidimutans</name>
    <dbReference type="NCBI Taxonomy" id="502333"/>
    <lineage>
        <taxon>Bacteria</taxon>
        <taxon>Pseudomonadati</taxon>
        <taxon>Pseudomonadota</taxon>
        <taxon>Betaproteobacteria</taxon>
        <taxon>Burkholderiales</taxon>
        <taxon>Comamonadaceae</taxon>
        <taxon>Ramlibacter</taxon>
    </lineage>
</organism>
<keyword evidence="3" id="KW-1133">Transmembrane helix</keyword>
<dbReference type="EMBL" id="JAEPWM010000005">
    <property type="protein sequence ID" value="MBK6007326.1"/>
    <property type="molecule type" value="Genomic_DNA"/>
</dbReference>
<reference evidence="5" key="2">
    <citation type="submission" date="2021-01" db="EMBL/GenBank/DDBJ databases">
        <authorList>
            <person name="Kang M."/>
        </authorList>
    </citation>
    <scope>NUCLEOTIDE SEQUENCE</scope>
    <source>
        <strain evidence="5">KACC 17527</strain>
    </source>
</reference>
<evidence type="ECO:0000256" key="3">
    <source>
        <dbReference type="SAM" id="Phobius"/>
    </source>
</evidence>
<keyword evidence="3" id="KW-0812">Transmembrane</keyword>
<dbReference type="InterPro" id="IPR006164">
    <property type="entry name" value="DNA_bd_Ku70/Ku80"/>
</dbReference>
<dbReference type="PANTHER" id="PTHR41251:SF1">
    <property type="entry name" value="NON-HOMOLOGOUS END JOINING PROTEIN KU"/>
    <property type="match status" value="1"/>
</dbReference>
<dbReference type="InterPro" id="IPR009187">
    <property type="entry name" value="Prok_Ku"/>
</dbReference>
<dbReference type="RefSeq" id="WP_201172473.1">
    <property type="nucleotide sequence ID" value="NZ_JAEPWM010000005.1"/>
</dbReference>
<dbReference type="AlphaFoldDB" id="A0A934WN57"/>
<dbReference type="NCBIfam" id="TIGR02772">
    <property type="entry name" value="Ku_bact"/>
    <property type="match status" value="1"/>
</dbReference>
<dbReference type="SMART" id="SM00559">
    <property type="entry name" value="Ku78"/>
    <property type="match status" value="1"/>
</dbReference>
<feature type="domain" description="Ku" evidence="4">
    <location>
        <begin position="61"/>
        <end position="190"/>
    </location>
</feature>
<keyword evidence="2" id="KW-0175">Coiled coil</keyword>
<dbReference type="GO" id="GO:0006303">
    <property type="term" value="P:double-strand break repair via nonhomologous end joining"/>
    <property type="evidence" value="ECO:0007669"/>
    <property type="project" value="InterPro"/>
</dbReference>
<dbReference type="PANTHER" id="PTHR41251">
    <property type="entry name" value="NON-HOMOLOGOUS END JOINING PROTEIN KU"/>
    <property type="match status" value="1"/>
</dbReference>
<dbReference type="PIRSF" id="PIRSF006493">
    <property type="entry name" value="Prok_Ku"/>
    <property type="match status" value="1"/>
</dbReference>
<protein>
    <submittedName>
        <fullName evidence="5">Ku protein</fullName>
    </submittedName>
</protein>
<keyword evidence="6" id="KW-1185">Reference proteome</keyword>
<gene>
    <name evidence="5" type="ORF">JJB11_14590</name>
</gene>
<evidence type="ECO:0000259" key="4">
    <source>
        <dbReference type="SMART" id="SM00559"/>
    </source>
</evidence>
<keyword evidence="1" id="KW-0238">DNA-binding</keyword>
<keyword evidence="3" id="KW-0472">Membrane</keyword>
<proteinExistence type="predicted"/>
<name>A0A934WN57_9BURK</name>
<dbReference type="Pfam" id="PF02735">
    <property type="entry name" value="Ku"/>
    <property type="match status" value="1"/>
</dbReference>
<dbReference type="Gene3D" id="2.40.290.10">
    <property type="match status" value="1"/>
</dbReference>
<dbReference type="GO" id="GO:0003690">
    <property type="term" value="F:double-stranded DNA binding"/>
    <property type="evidence" value="ECO:0007669"/>
    <property type="project" value="TreeGrafter"/>
</dbReference>
<evidence type="ECO:0000256" key="2">
    <source>
        <dbReference type="SAM" id="Coils"/>
    </source>
</evidence>
<comment type="caution">
    <text evidence="5">The sequence shown here is derived from an EMBL/GenBank/DDBJ whole genome shotgun (WGS) entry which is preliminary data.</text>
</comment>
<reference evidence="5" key="1">
    <citation type="journal article" date="2012" name="J. Microbiol. Biotechnol.">
        <title>Ramlibacter ginsenosidimutans sp. nov., with ginsenoside-converting activity.</title>
        <authorList>
            <person name="Wang L."/>
            <person name="An D.S."/>
            <person name="Kim S.G."/>
            <person name="Jin F.X."/>
            <person name="Kim S.C."/>
            <person name="Lee S.T."/>
            <person name="Im W.T."/>
        </authorList>
    </citation>
    <scope>NUCLEOTIDE SEQUENCE</scope>
    <source>
        <strain evidence="5">KACC 17527</strain>
    </source>
</reference>
<accession>A0A934WN57</accession>
<sequence length="336" mass="36515">MPEHHAPAAPVRAFWSGTITFGLVSIPVDFYAAARARDTSMKMVDAQGHPLGRRYTSASDGKPLDDDEIVRGYETDSGKAVVITEAEFESAAPETSRDIDLLRFVPLQQVPPASFVRPYFLAPTQRAGKAYSLLAQTMERTGKAGIGRLVMRGHEYLVAIIAEHGALRAETLRYVDELRTPEAIGLPAPTRVTAAKVEEFTREIDRALEKRLDLHELEDRDAEALEQLARSKLKAHKDVVTLPETAEDEEPDEGGAQIIDLVQLLRNSLGGEVKATPGAAAKHARVSHADSGGELASMTREQLARLATDLGIAGRSKMDKGALVKAVQAARRRKAA</sequence>
<evidence type="ECO:0000313" key="6">
    <source>
        <dbReference type="Proteomes" id="UP000630528"/>
    </source>
</evidence>
<dbReference type="InterPro" id="IPR016194">
    <property type="entry name" value="SPOC-like_C_dom_sf"/>
</dbReference>
<feature type="coiled-coil region" evidence="2">
    <location>
        <begin position="197"/>
        <end position="234"/>
    </location>
</feature>
<dbReference type="SUPFAM" id="SSF100939">
    <property type="entry name" value="SPOC domain-like"/>
    <property type="match status" value="1"/>
</dbReference>
<feature type="transmembrane region" description="Helical" evidence="3">
    <location>
        <begin position="12"/>
        <end position="33"/>
    </location>
</feature>